<reference evidence="1 2" key="1">
    <citation type="journal article" date="2013" name="Nature">
        <title>The genomes of four tapeworm species reveal adaptations to parasitism.</title>
        <authorList>
            <person name="Tsai I.J."/>
            <person name="Zarowiecki M."/>
            <person name="Holroyd N."/>
            <person name="Garciarrubio A."/>
            <person name="Sanchez-Flores A."/>
            <person name="Brooks K.L."/>
            <person name="Tracey A."/>
            <person name="Bobes R.J."/>
            <person name="Fragoso G."/>
            <person name="Sciutto E."/>
            <person name="Aslett M."/>
            <person name="Beasley H."/>
            <person name="Bennett H.M."/>
            <person name="Cai J."/>
            <person name="Camicia F."/>
            <person name="Clark R."/>
            <person name="Cucher M."/>
            <person name="De Silva N."/>
            <person name="Day T.A."/>
            <person name="Deplazes P."/>
            <person name="Estrada K."/>
            <person name="Fernandez C."/>
            <person name="Holland P.W."/>
            <person name="Hou J."/>
            <person name="Hu S."/>
            <person name="Huckvale T."/>
            <person name="Hung S.S."/>
            <person name="Kamenetzky L."/>
            <person name="Keane J.A."/>
            <person name="Kiss F."/>
            <person name="Koziol U."/>
            <person name="Lambert O."/>
            <person name="Liu K."/>
            <person name="Luo X."/>
            <person name="Luo Y."/>
            <person name="Macchiaroli N."/>
            <person name="Nichol S."/>
            <person name="Paps J."/>
            <person name="Parkinson J."/>
            <person name="Pouchkina-Stantcheva N."/>
            <person name="Riddiford N."/>
            <person name="Rosenzvit M."/>
            <person name="Salinas G."/>
            <person name="Wasmuth J.D."/>
            <person name="Zamanian M."/>
            <person name="Zheng Y."/>
            <person name="Cai X."/>
            <person name="Soberon X."/>
            <person name="Olson P.D."/>
            <person name="Laclette J.P."/>
            <person name="Brehm K."/>
            <person name="Berriman M."/>
            <person name="Garciarrubio A."/>
            <person name="Bobes R.J."/>
            <person name="Fragoso G."/>
            <person name="Sanchez-Flores A."/>
            <person name="Estrada K."/>
            <person name="Cevallos M.A."/>
            <person name="Morett E."/>
            <person name="Gonzalez V."/>
            <person name="Portillo T."/>
            <person name="Ochoa-Leyva A."/>
            <person name="Jose M.V."/>
            <person name="Sciutto E."/>
            <person name="Landa A."/>
            <person name="Jimenez L."/>
            <person name="Valdes V."/>
            <person name="Carrero J.C."/>
            <person name="Larralde C."/>
            <person name="Morales-Montor J."/>
            <person name="Limon-Lason J."/>
            <person name="Soberon X."/>
            <person name="Laclette J.P."/>
        </authorList>
    </citation>
    <scope>NUCLEOTIDE SEQUENCE [LARGE SCALE GENOMIC DNA]</scope>
</reference>
<dbReference type="WBParaSite" id="EgrG_002023100">
    <property type="protein sequence ID" value="EgrG_002023100"/>
    <property type="gene ID" value="EgrG_002023100"/>
</dbReference>
<dbReference type="Proteomes" id="UP000492820">
    <property type="component" value="Unassembled WGS sequence"/>
</dbReference>
<gene>
    <name evidence="1" type="ORF">EgrG_002023100</name>
</gene>
<evidence type="ECO:0000313" key="2">
    <source>
        <dbReference type="Proteomes" id="UP000492820"/>
    </source>
</evidence>
<reference evidence="3" key="3">
    <citation type="submission" date="2020-10" db="UniProtKB">
        <authorList>
            <consortium name="WormBaseParasite"/>
        </authorList>
    </citation>
    <scope>IDENTIFICATION</scope>
</reference>
<dbReference type="AlphaFoldDB" id="A0A068WW68"/>
<name>A0A068WW68_ECHGR</name>
<evidence type="ECO:0000313" key="3">
    <source>
        <dbReference type="WBParaSite" id="EgrG_002023100"/>
    </source>
</evidence>
<protein>
    <submittedName>
        <fullName evidence="1 3">Uncharacterized protein</fullName>
    </submittedName>
</protein>
<reference evidence="1" key="2">
    <citation type="submission" date="2014-06" db="EMBL/GenBank/DDBJ databases">
        <authorList>
            <person name="Aslett M."/>
        </authorList>
    </citation>
    <scope>NUCLEOTIDE SEQUENCE</scope>
</reference>
<evidence type="ECO:0000313" key="1">
    <source>
        <dbReference type="EMBL" id="CDS21945.1"/>
    </source>
</evidence>
<organism evidence="1">
    <name type="scientific">Echinococcus granulosus</name>
    <name type="common">Hydatid tapeworm</name>
    <dbReference type="NCBI Taxonomy" id="6210"/>
    <lineage>
        <taxon>Eukaryota</taxon>
        <taxon>Metazoa</taxon>
        <taxon>Spiralia</taxon>
        <taxon>Lophotrochozoa</taxon>
        <taxon>Platyhelminthes</taxon>
        <taxon>Cestoda</taxon>
        <taxon>Eucestoda</taxon>
        <taxon>Cyclophyllidea</taxon>
        <taxon>Taeniidae</taxon>
        <taxon>Echinococcus</taxon>
        <taxon>Echinococcus granulosus group</taxon>
    </lineage>
</organism>
<accession>A0A068WW68</accession>
<sequence length="112" mass="12843">MISLTSDTHEVRKEKILVLKIISKHRYDTIVTSNRQHYHPNAPWSNVNLLLLPYLYKVSIVTSLDFGGHIVLVDIVNTRHEISYSTQVIQTASAQQLCNPSRRGSNITQVWM</sequence>
<proteinExistence type="predicted"/>
<dbReference type="EMBL" id="LK028585">
    <property type="protein sequence ID" value="CDS21945.1"/>
    <property type="molecule type" value="Genomic_DNA"/>
</dbReference>